<gene>
    <name evidence="2" type="ORF">B0W44_06190</name>
</gene>
<dbReference type="RefSeq" id="WP_169835445.1">
    <property type="nucleotide sequence ID" value="NZ_CP019699.1"/>
</dbReference>
<accession>A0A1U9K5Y3</accession>
<keyword evidence="1" id="KW-1133">Transmembrane helix</keyword>
<keyword evidence="3" id="KW-1185">Reference proteome</keyword>
<feature type="transmembrane region" description="Helical" evidence="1">
    <location>
        <begin position="122"/>
        <end position="146"/>
    </location>
</feature>
<keyword evidence="1" id="KW-0812">Transmembrane</keyword>
<dbReference type="AlphaFoldDB" id="A0A1U9K5Y3"/>
<evidence type="ECO:0000256" key="1">
    <source>
        <dbReference type="SAM" id="Phobius"/>
    </source>
</evidence>
<evidence type="ECO:0008006" key="4">
    <source>
        <dbReference type="Google" id="ProtNLM"/>
    </source>
</evidence>
<evidence type="ECO:0000313" key="2">
    <source>
        <dbReference type="EMBL" id="AQS55438.1"/>
    </source>
</evidence>
<proteinExistence type="predicted"/>
<dbReference type="InterPro" id="IPR006938">
    <property type="entry name" value="DUF624"/>
</dbReference>
<reference evidence="2 3" key="1">
    <citation type="journal article" date="2015" name="Int. J. Syst. Evol. Microbiol.">
        <title>Novibacillus thermophilus gen. nov., sp. nov., a Gram-staining-negative and moderately thermophilic member of the family Thermoactinomycetaceae.</title>
        <authorList>
            <person name="Yang G."/>
            <person name="Chen J."/>
            <person name="Zhou S."/>
        </authorList>
    </citation>
    <scope>NUCLEOTIDE SEQUENCE [LARGE SCALE GENOMIC DNA]</scope>
    <source>
        <strain evidence="2 3">SG-1</strain>
    </source>
</reference>
<organism evidence="2 3">
    <name type="scientific">Novibacillus thermophilus</name>
    <dbReference type="NCBI Taxonomy" id="1471761"/>
    <lineage>
        <taxon>Bacteria</taxon>
        <taxon>Bacillati</taxon>
        <taxon>Bacillota</taxon>
        <taxon>Bacilli</taxon>
        <taxon>Bacillales</taxon>
        <taxon>Thermoactinomycetaceae</taxon>
        <taxon>Novibacillus</taxon>
    </lineage>
</organism>
<dbReference type="EMBL" id="CP019699">
    <property type="protein sequence ID" value="AQS55438.1"/>
    <property type="molecule type" value="Genomic_DNA"/>
</dbReference>
<name>A0A1U9K5Y3_9BACL</name>
<feature type="transmembrane region" description="Helical" evidence="1">
    <location>
        <begin position="95"/>
        <end position="116"/>
    </location>
</feature>
<protein>
    <recommendedName>
        <fullName evidence="4">DUF624 domain-containing protein</fullName>
    </recommendedName>
</protein>
<feature type="transmembrane region" description="Helical" evidence="1">
    <location>
        <begin position="21"/>
        <end position="41"/>
    </location>
</feature>
<dbReference type="STRING" id="1471761.B0W44_06190"/>
<dbReference type="KEGG" id="ntr:B0W44_06190"/>
<feature type="transmembrane region" description="Helical" evidence="1">
    <location>
        <begin position="158"/>
        <end position="185"/>
    </location>
</feature>
<dbReference type="Pfam" id="PF04854">
    <property type="entry name" value="DUF624"/>
    <property type="match status" value="1"/>
</dbReference>
<feature type="transmembrane region" description="Helical" evidence="1">
    <location>
        <begin position="47"/>
        <end position="68"/>
    </location>
</feature>
<feature type="transmembrane region" description="Helical" evidence="1">
    <location>
        <begin position="191"/>
        <end position="212"/>
    </location>
</feature>
<evidence type="ECO:0000313" key="3">
    <source>
        <dbReference type="Proteomes" id="UP000188603"/>
    </source>
</evidence>
<dbReference type="Proteomes" id="UP000188603">
    <property type="component" value="Chromosome"/>
</dbReference>
<sequence>MPESGVFGFIYRVTDVIYKLAWSNILWFFTSGFPLVLFIFGDWIIPLALFLLIGPPGTVALFHVMSVWQKDGDLSVWNTYWSGWKKNWKRAYKVVDVYVIIGVILVVDLVVVANAPQSVLKWIGFLLFPTATLYILTSVTLLPLLVRYPWKLFELVKNAFVLSVSHLFSSTAVLLSLGVVIVTAVSFMPPLAFFFSASVTAWAFTWQTGRILDKIDRLQKERSESLESNAM</sequence>
<keyword evidence="1" id="KW-0472">Membrane</keyword>